<protein>
    <submittedName>
        <fullName evidence="2">DUF1772 domain-containing protein</fullName>
    </submittedName>
</protein>
<feature type="transmembrane region" description="Helical" evidence="1">
    <location>
        <begin position="57"/>
        <end position="75"/>
    </location>
</feature>
<dbReference type="KEGG" id="sgrg:L0C25_16770"/>
<feature type="transmembrane region" description="Helical" evidence="1">
    <location>
        <begin position="141"/>
        <end position="159"/>
    </location>
</feature>
<sequence length="164" mass="17553">MDAIRTAVLIIATLATGLTAGVFGLYAHTVMRGLATTDDRTFVAAFQAMDRAILNPWFLGFGFMGALISSAVAAGTQIGRDALPWTLAALALYLVAFVTTFAVNLPLNDALKAAGDPDTIPDLAGVRRAFNEARWRTWNTVRAWTSTLAFAALCWSLVLDGRAM</sequence>
<dbReference type="EMBL" id="CP094970">
    <property type="protein sequence ID" value="UYM04185.1"/>
    <property type="molecule type" value="Genomic_DNA"/>
</dbReference>
<keyword evidence="3" id="KW-1185">Reference proteome</keyword>
<feature type="transmembrane region" description="Helical" evidence="1">
    <location>
        <begin position="7"/>
        <end position="27"/>
    </location>
</feature>
<evidence type="ECO:0000256" key="1">
    <source>
        <dbReference type="SAM" id="Phobius"/>
    </source>
</evidence>
<dbReference type="Pfam" id="PF08592">
    <property type="entry name" value="Anthrone_oxy"/>
    <property type="match status" value="1"/>
</dbReference>
<dbReference type="InterPro" id="IPR013901">
    <property type="entry name" value="Anthrone_oxy"/>
</dbReference>
<organism evidence="2 3">
    <name type="scientific">Solicola gregarius</name>
    <dbReference type="NCBI Taxonomy" id="2908642"/>
    <lineage>
        <taxon>Bacteria</taxon>
        <taxon>Bacillati</taxon>
        <taxon>Actinomycetota</taxon>
        <taxon>Actinomycetes</taxon>
        <taxon>Propionibacteriales</taxon>
        <taxon>Nocardioidaceae</taxon>
        <taxon>Solicola</taxon>
    </lineage>
</organism>
<evidence type="ECO:0000313" key="3">
    <source>
        <dbReference type="Proteomes" id="UP001164390"/>
    </source>
</evidence>
<dbReference type="AlphaFoldDB" id="A0AA46YJ66"/>
<keyword evidence="1" id="KW-0812">Transmembrane</keyword>
<keyword evidence="1" id="KW-0472">Membrane</keyword>
<evidence type="ECO:0000313" key="2">
    <source>
        <dbReference type="EMBL" id="UYM04185.1"/>
    </source>
</evidence>
<name>A0AA46YJ66_9ACTN</name>
<proteinExistence type="predicted"/>
<reference evidence="2" key="1">
    <citation type="submission" date="2022-01" db="EMBL/GenBank/DDBJ databases">
        <title>Nocardioidaceae gen. sp. A5X3R13.</title>
        <authorList>
            <person name="Lopez Marin M.A."/>
            <person name="Uhlik O."/>
        </authorList>
    </citation>
    <scope>NUCLEOTIDE SEQUENCE</scope>
    <source>
        <strain evidence="2">A5X3R13</strain>
    </source>
</reference>
<dbReference type="Proteomes" id="UP001164390">
    <property type="component" value="Chromosome"/>
</dbReference>
<accession>A0AA46YJ66</accession>
<keyword evidence="1" id="KW-1133">Transmembrane helix</keyword>
<feature type="transmembrane region" description="Helical" evidence="1">
    <location>
        <begin position="82"/>
        <end position="103"/>
    </location>
</feature>
<dbReference type="RefSeq" id="WP_271632844.1">
    <property type="nucleotide sequence ID" value="NZ_CP094970.1"/>
</dbReference>
<gene>
    <name evidence="2" type="ORF">L0C25_16770</name>
</gene>